<organism evidence="2 3">
    <name type="scientific">Flavobacterium cerinum</name>
    <dbReference type="NCBI Taxonomy" id="2502784"/>
    <lineage>
        <taxon>Bacteria</taxon>
        <taxon>Pseudomonadati</taxon>
        <taxon>Bacteroidota</taxon>
        <taxon>Flavobacteriia</taxon>
        <taxon>Flavobacteriales</taxon>
        <taxon>Flavobacteriaceae</taxon>
        <taxon>Flavobacterium</taxon>
    </lineage>
</organism>
<dbReference type="PIRSF" id="PIRSF021308">
    <property type="entry name" value="UCP021308"/>
    <property type="match status" value="1"/>
</dbReference>
<proteinExistence type="predicted"/>
<evidence type="ECO:0000313" key="2">
    <source>
        <dbReference type="EMBL" id="UUC44369.1"/>
    </source>
</evidence>
<dbReference type="InterPro" id="IPR016786">
    <property type="entry name" value="YdeI_bac"/>
</dbReference>
<protein>
    <submittedName>
        <fullName evidence="2">DUF1801 domain-containing protein</fullName>
    </submittedName>
</protein>
<keyword evidence="3" id="KW-1185">Reference proteome</keyword>
<dbReference type="EMBL" id="CP101751">
    <property type="protein sequence ID" value="UUC44369.1"/>
    <property type="molecule type" value="Genomic_DNA"/>
</dbReference>
<dbReference type="Pfam" id="PF13376">
    <property type="entry name" value="OmdA"/>
    <property type="match status" value="1"/>
</dbReference>
<name>A0ABY5IP08_9FLAO</name>
<sequence length="191" mass="22384">MEEKHKWDKVNQWEEELDYLKTILLKTELVETTKWGGPTYTYNGKNVLGIGGFKSYVGIWFFNGIYLKDAHKVLVNAQEGVTKALRQWRFQSKAEMDEKLILQYVHEAIENEKAGIHFKPEKKEALQSEFLQQQLAQDTNLQNAFSQFTPYKQKEFIEYIATAKQEKTKLSRFEKIKPLILGGIGLNDKYR</sequence>
<dbReference type="Gene3D" id="3.90.1150.200">
    <property type="match status" value="1"/>
</dbReference>
<evidence type="ECO:0000313" key="3">
    <source>
        <dbReference type="Proteomes" id="UP001059844"/>
    </source>
</evidence>
<evidence type="ECO:0000259" key="1">
    <source>
        <dbReference type="Pfam" id="PF08818"/>
    </source>
</evidence>
<feature type="domain" description="YdhG-like" evidence="1">
    <location>
        <begin position="13"/>
        <end position="109"/>
    </location>
</feature>
<accession>A0ABY5IP08</accession>
<dbReference type="SUPFAM" id="SSF159888">
    <property type="entry name" value="YdhG-like"/>
    <property type="match status" value="1"/>
</dbReference>
<dbReference type="Pfam" id="PF08818">
    <property type="entry name" value="DUF1801"/>
    <property type="match status" value="1"/>
</dbReference>
<dbReference type="RefSeq" id="WP_256550043.1">
    <property type="nucleotide sequence ID" value="NZ_CP101751.1"/>
</dbReference>
<gene>
    <name evidence="2" type="ORF">NOX80_12070</name>
</gene>
<dbReference type="Proteomes" id="UP001059844">
    <property type="component" value="Chromosome"/>
</dbReference>
<dbReference type="InterPro" id="IPR014922">
    <property type="entry name" value="YdhG-like"/>
</dbReference>
<reference evidence="2" key="1">
    <citation type="submission" date="2022-07" db="EMBL/GenBank/DDBJ databases">
        <title>Isolation, identification, and degradation of a PFOSA degrading strain from sewage treatment plant.</title>
        <authorList>
            <person name="Zhang L."/>
            <person name="Huo Y."/>
        </authorList>
    </citation>
    <scope>NUCLEOTIDE SEQUENCE</scope>
    <source>
        <strain evidence="2">C1</strain>
    </source>
</reference>